<dbReference type="RefSeq" id="WP_216926548.1">
    <property type="nucleotide sequence ID" value="NZ_JAHOPC010000014.1"/>
</dbReference>
<keyword evidence="1" id="KW-0808">Transferase</keyword>
<name>A0ABS6IC62_9MICC</name>
<dbReference type="GO" id="GO:0016740">
    <property type="term" value="F:transferase activity"/>
    <property type="evidence" value="ECO:0007669"/>
    <property type="project" value="UniProtKB-KW"/>
</dbReference>
<evidence type="ECO:0000313" key="2">
    <source>
        <dbReference type="Proteomes" id="UP000824166"/>
    </source>
</evidence>
<keyword evidence="2" id="KW-1185">Reference proteome</keyword>
<dbReference type="EMBL" id="JAHOPC010000014">
    <property type="protein sequence ID" value="MBU8868431.1"/>
    <property type="molecule type" value="Genomic_DNA"/>
</dbReference>
<protein>
    <submittedName>
        <fullName evidence="1">Nucleotidyl transferase AbiEii/AbiGii toxin family protein</fullName>
    </submittedName>
</protein>
<dbReference type="Pfam" id="PF08843">
    <property type="entry name" value="AbiEii"/>
    <property type="match status" value="1"/>
</dbReference>
<proteinExistence type="predicted"/>
<comment type="caution">
    <text evidence="1">The sequence shown here is derived from an EMBL/GenBank/DDBJ whole genome shotgun (WGS) entry which is preliminary data.</text>
</comment>
<dbReference type="InterPro" id="IPR014942">
    <property type="entry name" value="AbiEii"/>
</dbReference>
<sequence length="303" mass="32610">MSYDNPPRNLAALNQRMKNLEVDEAPALRRRTTMALVVIGQMLPEGAVKGGSAMALRYGSSTRFTRDLDAARSGGLATFRADFEERLRKGWSGFTGRLVERTAPKPKGIPAPYVMKPFDVKIDYEGKPWCTVPFELGHNEIGDADAPEFALAPSISAMFTSVGLPAPAPVALMPADHQIAQKIHASTVSGSDRARDLVDLQLLGAREQLDLALVRATCVRLFDYRRAHAWPPSVVEGADWATLYAEAAEGLDDVVPDVAPAIEWLSKFIARIDQASPNDPSSLSETDAFGAAVGADLEAGGHA</sequence>
<accession>A0ABS6IC62</accession>
<gene>
    <name evidence="1" type="ORF">KSW38_19235</name>
</gene>
<organism evidence="1 2">
    <name type="scientific">Paenarthrobacter aromaticivorans</name>
    <dbReference type="NCBI Taxonomy" id="2849150"/>
    <lineage>
        <taxon>Bacteria</taxon>
        <taxon>Bacillati</taxon>
        <taxon>Actinomycetota</taxon>
        <taxon>Actinomycetes</taxon>
        <taxon>Micrococcales</taxon>
        <taxon>Micrococcaceae</taxon>
        <taxon>Paenarthrobacter</taxon>
    </lineage>
</organism>
<reference evidence="1 2" key="1">
    <citation type="submission" date="2021-06" db="EMBL/GenBank/DDBJ databases">
        <authorList>
            <person name="Jeong J.W."/>
        </authorList>
    </citation>
    <scope>NUCLEOTIDE SEQUENCE [LARGE SCALE GENOMIC DNA]</scope>
    <source>
        <strain evidence="1 2">MMS21-TAE1-1</strain>
    </source>
</reference>
<evidence type="ECO:0000313" key="1">
    <source>
        <dbReference type="EMBL" id="MBU8868431.1"/>
    </source>
</evidence>
<dbReference type="Proteomes" id="UP000824166">
    <property type="component" value="Unassembled WGS sequence"/>
</dbReference>